<reference evidence="1 2" key="1">
    <citation type="journal article" date="2023" name="Plants (Basel)">
        <title>Bridging the Gap: Combining Genomics and Transcriptomics Approaches to Understand Stylosanthes scabra, an Orphan Legume from the Brazilian Caatinga.</title>
        <authorList>
            <person name="Ferreira-Neto J.R.C."/>
            <person name="da Silva M.D."/>
            <person name="Binneck E."/>
            <person name="de Melo N.F."/>
            <person name="da Silva R.H."/>
            <person name="de Melo A.L.T.M."/>
            <person name="Pandolfi V."/>
            <person name="Bustamante F.O."/>
            <person name="Brasileiro-Vidal A.C."/>
            <person name="Benko-Iseppon A.M."/>
        </authorList>
    </citation>
    <scope>NUCLEOTIDE SEQUENCE [LARGE SCALE GENOMIC DNA]</scope>
    <source>
        <tissue evidence="1">Leaves</tissue>
    </source>
</reference>
<gene>
    <name evidence="1" type="ORF">PIB30_060939</name>
</gene>
<accession>A0ABU6VNS4</accession>
<dbReference type="Proteomes" id="UP001341840">
    <property type="component" value="Unassembled WGS sequence"/>
</dbReference>
<proteinExistence type="predicted"/>
<keyword evidence="2" id="KW-1185">Reference proteome</keyword>
<organism evidence="1 2">
    <name type="scientific">Stylosanthes scabra</name>
    <dbReference type="NCBI Taxonomy" id="79078"/>
    <lineage>
        <taxon>Eukaryota</taxon>
        <taxon>Viridiplantae</taxon>
        <taxon>Streptophyta</taxon>
        <taxon>Embryophyta</taxon>
        <taxon>Tracheophyta</taxon>
        <taxon>Spermatophyta</taxon>
        <taxon>Magnoliopsida</taxon>
        <taxon>eudicotyledons</taxon>
        <taxon>Gunneridae</taxon>
        <taxon>Pentapetalae</taxon>
        <taxon>rosids</taxon>
        <taxon>fabids</taxon>
        <taxon>Fabales</taxon>
        <taxon>Fabaceae</taxon>
        <taxon>Papilionoideae</taxon>
        <taxon>50 kb inversion clade</taxon>
        <taxon>dalbergioids sensu lato</taxon>
        <taxon>Dalbergieae</taxon>
        <taxon>Pterocarpus clade</taxon>
        <taxon>Stylosanthes</taxon>
    </lineage>
</organism>
<sequence>MAYPWFACVVDEERATRASCSRKPCVNRSSGSKVIPIGSRRGRRKNWLEQILQPTLAQLSLILVESEGSKWLKCCAILHIYSLTSGNFVISRFGPFRAKLLAKVFGFALNISCSQRKYCSDTKNVTPQASTTQLKSEPVELKMITRSIRDGTKTMSKEWKKDITRSQITS</sequence>
<evidence type="ECO:0000313" key="1">
    <source>
        <dbReference type="EMBL" id="MED6173583.1"/>
    </source>
</evidence>
<dbReference type="EMBL" id="JASCZI010151580">
    <property type="protein sequence ID" value="MED6173583.1"/>
    <property type="molecule type" value="Genomic_DNA"/>
</dbReference>
<comment type="caution">
    <text evidence="1">The sequence shown here is derived from an EMBL/GenBank/DDBJ whole genome shotgun (WGS) entry which is preliminary data.</text>
</comment>
<name>A0ABU6VNS4_9FABA</name>
<evidence type="ECO:0000313" key="2">
    <source>
        <dbReference type="Proteomes" id="UP001341840"/>
    </source>
</evidence>
<protein>
    <submittedName>
        <fullName evidence="1">Uncharacterized protein</fullName>
    </submittedName>
</protein>